<sequence length="295" mass="32886">MGIQVEFQYGNPPAENSELGQKFNALHMKVVDGFIASYLHYYECQRSRSIIPPPPALNTYCAYGYPRFSGEETFLAAIAAHLQHVINNHLIIGYWVLDDWMPWDKGNAKQLLVKIHALIQQFTPDRPAICGFGGTLTANHTFGWDDWVADNFSPDGCDEVGLYIYATTMLATNPIPAPETYDWSMSSILPAIFKSLQRRGWNRNNQPLIGIGQAFGGPIPNSNRYRLAPTSKYIAMQSKSFCAHGAIGLVFYAWSDSEIGVFSQSPMNTPDIVIGIRDGISACRQYWASASTVHH</sequence>
<dbReference type="EMBL" id="BSRI01000001">
    <property type="protein sequence ID" value="GLV55974.1"/>
    <property type="molecule type" value="Genomic_DNA"/>
</dbReference>
<reference evidence="1 2" key="1">
    <citation type="submission" date="2023-02" db="EMBL/GenBank/DDBJ databases">
        <title>Dictyobacter halimunensis sp. nov., a new member of the class Ktedonobacteria from forest soil in a geothermal area.</title>
        <authorList>
            <person name="Rachmania M.K."/>
            <person name="Ningsih F."/>
            <person name="Sakai Y."/>
            <person name="Yabe S."/>
            <person name="Yokota A."/>
            <person name="Sjamsuridzal W."/>
        </authorList>
    </citation>
    <scope>NUCLEOTIDE SEQUENCE [LARGE SCALE GENOMIC DNA]</scope>
    <source>
        <strain evidence="1 2">S3.2.2.5</strain>
    </source>
</reference>
<dbReference type="SUPFAM" id="SSF51445">
    <property type="entry name" value="(Trans)glycosidases"/>
    <property type="match status" value="1"/>
</dbReference>
<evidence type="ECO:0000313" key="2">
    <source>
        <dbReference type="Proteomes" id="UP001344906"/>
    </source>
</evidence>
<keyword evidence="2" id="KW-1185">Reference proteome</keyword>
<accession>A0ABQ6FNX8</accession>
<gene>
    <name evidence="1" type="ORF">KDH_28180</name>
</gene>
<comment type="caution">
    <text evidence="1">The sequence shown here is derived from an EMBL/GenBank/DDBJ whole genome shotgun (WGS) entry which is preliminary data.</text>
</comment>
<protein>
    <recommendedName>
        <fullName evidence="3">GH18 domain-containing protein</fullName>
    </recommendedName>
</protein>
<name>A0ABQ6FNX8_9CHLR</name>
<dbReference type="Proteomes" id="UP001344906">
    <property type="component" value="Unassembled WGS sequence"/>
</dbReference>
<dbReference type="InterPro" id="IPR017853">
    <property type="entry name" value="GH"/>
</dbReference>
<evidence type="ECO:0008006" key="3">
    <source>
        <dbReference type="Google" id="ProtNLM"/>
    </source>
</evidence>
<dbReference type="Gene3D" id="3.20.20.80">
    <property type="entry name" value="Glycosidases"/>
    <property type="match status" value="1"/>
</dbReference>
<organism evidence="1 2">
    <name type="scientific">Dictyobacter halimunensis</name>
    <dbReference type="NCBI Taxonomy" id="3026934"/>
    <lineage>
        <taxon>Bacteria</taxon>
        <taxon>Bacillati</taxon>
        <taxon>Chloroflexota</taxon>
        <taxon>Ktedonobacteria</taxon>
        <taxon>Ktedonobacterales</taxon>
        <taxon>Dictyobacteraceae</taxon>
        <taxon>Dictyobacter</taxon>
    </lineage>
</organism>
<proteinExistence type="predicted"/>
<evidence type="ECO:0000313" key="1">
    <source>
        <dbReference type="EMBL" id="GLV55974.1"/>
    </source>
</evidence>